<keyword evidence="2" id="KW-1185">Reference proteome</keyword>
<dbReference type="EMBL" id="JANKHO010003399">
    <property type="protein sequence ID" value="KAJ3483880.1"/>
    <property type="molecule type" value="Genomic_DNA"/>
</dbReference>
<protein>
    <submittedName>
        <fullName evidence="1">Uncharacterized protein</fullName>
    </submittedName>
</protein>
<evidence type="ECO:0000313" key="2">
    <source>
        <dbReference type="Proteomes" id="UP001148786"/>
    </source>
</evidence>
<gene>
    <name evidence="1" type="ORF">NLJ89_g12027</name>
</gene>
<dbReference type="AlphaFoldDB" id="A0A9W8MNV6"/>
<name>A0A9W8MNV6_9AGAR</name>
<proteinExistence type="predicted"/>
<accession>A0A9W8MNV6</accession>
<evidence type="ECO:0000313" key="1">
    <source>
        <dbReference type="EMBL" id="KAJ3483880.1"/>
    </source>
</evidence>
<dbReference type="OrthoDB" id="3263163at2759"/>
<reference evidence="1" key="1">
    <citation type="submission" date="2022-07" db="EMBL/GenBank/DDBJ databases">
        <title>Genome Sequence of Agrocybe chaxingu.</title>
        <authorList>
            <person name="Buettner E."/>
        </authorList>
    </citation>
    <scope>NUCLEOTIDE SEQUENCE</scope>
    <source>
        <strain evidence="1">MP-N11</strain>
    </source>
</reference>
<comment type="caution">
    <text evidence="1">The sequence shown here is derived from an EMBL/GenBank/DDBJ whole genome shotgun (WGS) entry which is preliminary data.</text>
</comment>
<organism evidence="1 2">
    <name type="scientific">Agrocybe chaxingu</name>
    <dbReference type="NCBI Taxonomy" id="84603"/>
    <lineage>
        <taxon>Eukaryota</taxon>
        <taxon>Fungi</taxon>
        <taxon>Dikarya</taxon>
        <taxon>Basidiomycota</taxon>
        <taxon>Agaricomycotina</taxon>
        <taxon>Agaricomycetes</taxon>
        <taxon>Agaricomycetidae</taxon>
        <taxon>Agaricales</taxon>
        <taxon>Agaricineae</taxon>
        <taxon>Strophariaceae</taxon>
        <taxon>Agrocybe</taxon>
    </lineage>
</organism>
<sequence length="162" mass="17642">MAHHASTVFKSPDPQQPIAVLLLIENSKNMAAIWPDLRDQYLRRLLDSIVAANPGAPVAVTILETSACNHGSPRSSPRPYLDTHQGLYTVNFDHSPENRVSPGKIDACINYLDTAKYSGQLCTARHLIVAAATAPSDDSTGMLIPENYSPWFSLSSKLATVR</sequence>
<dbReference type="Proteomes" id="UP001148786">
    <property type="component" value="Unassembled WGS sequence"/>
</dbReference>